<name>A0A0L0N4Y5_TOLOC</name>
<dbReference type="PANTHER" id="PTHR47843">
    <property type="entry name" value="BTB DOMAIN-CONTAINING PROTEIN-RELATED"/>
    <property type="match status" value="1"/>
</dbReference>
<gene>
    <name evidence="1" type="ORF">TOPH_06232</name>
</gene>
<protein>
    <recommendedName>
        <fullName evidence="3">BTB domain-containing protein</fullName>
    </recommendedName>
</protein>
<evidence type="ECO:0000313" key="1">
    <source>
        <dbReference type="EMBL" id="KND89137.1"/>
    </source>
</evidence>
<dbReference type="OrthoDB" id="9997739at2759"/>
<accession>A0A0L0N4Y5</accession>
<reference evidence="1 2" key="1">
    <citation type="journal article" date="2015" name="BMC Genomics">
        <title>The genome of the truffle-parasite Tolypocladium ophioglossoides and the evolution of antifungal peptaibiotics.</title>
        <authorList>
            <person name="Quandt C.A."/>
            <person name="Bushley K.E."/>
            <person name="Spatafora J.W."/>
        </authorList>
    </citation>
    <scope>NUCLEOTIDE SEQUENCE [LARGE SCALE GENOMIC DNA]</scope>
    <source>
        <strain evidence="1 2">CBS 100239</strain>
    </source>
</reference>
<dbReference type="InterPro" id="IPR011333">
    <property type="entry name" value="SKP1/BTB/POZ_sf"/>
</dbReference>
<dbReference type="Gene3D" id="3.30.710.10">
    <property type="entry name" value="Potassium Channel Kv1.1, Chain A"/>
    <property type="match status" value="1"/>
</dbReference>
<dbReference type="STRING" id="1163406.A0A0L0N4Y5"/>
<evidence type="ECO:0008006" key="3">
    <source>
        <dbReference type="Google" id="ProtNLM"/>
    </source>
</evidence>
<dbReference type="Proteomes" id="UP000036947">
    <property type="component" value="Unassembled WGS sequence"/>
</dbReference>
<comment type="caution">
    <text evidence="1">The sequence shown here is derived from an EMBL/GenBank/DDBJ whole genome shotgun (WGS) entry which is preliminary data.</text>
</comment>
<keyword evidence="2" id="KW-1185">Reference proteome</keyword>
<organism evidence="1 2">
    <name type="scientific">Tolypocladium ophioglossoides (strain CBS 100239)</name>
    <name type="common">Snaketongue truffleclub</name>
    <name type="synonym">Elaphocordyceps ophioglossoides</name>
    <dbReference type="NCBI Taxonomy" id="1163406"/>
    <lineage>
        <taxon>Eukaryota</taxon>
        <taxon>Fungi</taxon>
        <taxon>Dikarya</taxon>
        <taxon>Ascomycota</taxon>
        <taxon>Pezizomycotina</taxon>
        <taxon>Sordariomycetes</taxon>
        <taxon>Hypocreomycetidae</taxon>
        <taxon>Hypocreales</taxon>
        <taxon>Ophiocordycipitaceae</taxon>
        <taxon>Tolypocladium</taxon>
    </lineage>
</organism>
<evidence type="ECO:0000313" key="2">
    <source>
        <dbReference type="Proteomes" id="UP000036947"/>
    </source>
</evidence>
<dbReference type="AlphaFoldDB" id="A0A0L0N4Y5"/>
<proteinExistence type="predicted"/>
<sequence>MRARFANGTSTPCVAASRGVVAIVIVIVSSGPFKFFIGPDATEFMIHSALVAHQSEALNVLVNGAWKEGTEQCATWKDLYEETFLRFSQFAYTGRYDGAEPQKRKAEEHTTVPDNAEEIDPWATPSLTKKKSKKIVHPSSPVFDMSKKDLLWNKFSSLYPRPQTRTTISSNAPDDDYTDVFLSHARMYVFVDYHGIANLQSLALHELREALSQYTLYEQGTSDIIPLLEYCFSNTAEQGVHRDPLRNLVCIYTACKMEELWNDDKFQELMDTLSEFPRALFAELQYRLD</sequence>
<dbReference type="EMBL" id="LFRF01000020">
    <property type="protein sequence ID" value="KND89137.1"/>
    <property type="molecule type" value="Genomic_DNA"/>
</dbReference>